<accession>A0A7S3ITX6</accession>
<gene>
    <name evidence="1" type="ORF">SINC0208_LOCUS13419</name>
</gene>
<reference evidence="1" key="1">
    <citation type="submission" date="2021-01" db="EMBL/GenBank/DDBJ databases">
        <authorList>
            <person name="Corre E."/>
            <person name="Pelletier E."/>
            <person name="Niang G."/>
            <person name="Scheremetjew M."/>
            <person name="Finn R."/>
            <person name="Kale V."/>
            <person name="Holt S."/>
            <person name="Cochrane G."/>
            <person name="Meng A."/>
            <person name="Brown T."/>
            <person name="Cohen L."/>
        </authorList>
    </citation>
    <scope>NUCLEOTIDE SEQUENCE</scope>
    <source>
        <strain evidence="1">S3</strain>
    </source>
</reference>
<sequence length="182" mass="19994">MRGSLGEDRSKTELGGGGILIYNRRPSVLRNLIRPINTSFGGIAVLLDYHVNDVLLLVGVTGRYPRIAFRALRRPSRPDVGLLRSLDVDALLLEELRVLHLLSKELSIPVVLLLAQRLLQVDGADLCKLVSQLSFILVLQLPGFSWLGIIVVVRSIPHGLNLLHVLLHPLLAIAMGLREATA</sequence>
<organism evidence="1">
    <name type="scientific">Strombidium inclinatum</name>
    <dbReference type="NCBI Taxonomy" id="197538"/>
    <lineage>
        <taxon>Eukaryota</taxon>
        <taxon>Sar</taxon>
        <taxon>Alveolata</taxon>
        <taxon>Ciliophora</taxon>
        <taxon>Intramacronucleata</taxon>
        <taxon>Spirotrichea</taxon>
        <taxon>Oligotrichia</taxon>
        <taxon>Strombidiidae</taxon>
        <taxon>Strombidium</taxon>
    </lineage>
</organism>
<proteinExistence type="predicted"/>
<protein>
    <submittedName>
        <fullName evidence="1">Uncharacterized protein</fullName>
    </submittedName>
</protein>
<dbReference type="AlphaFoldDB" id="A0A7S3ITX6"/>
<dbReference type="EMBL" id="HBIH01033696">
    <property type="protein sequence ID" value="CAE0332781.1"/>
    <property type="molecule type" value="Transcribed_RNA"/>
</dbReference>
<name>A0A7S3ITX6_9SPIT</name>
<evidence type="ECO:0000313" key="1">
    <source>
        <dbReference type="EMBL" id="CAE0332781.1"/>
    </source>
</evidence>